<feature type="compositionally biased region" description="Polar residues" evidence="5">
    <location>
        <begin position="96"/>
        <end position="108"/>
    </location>
</feature>
<dbReference type="InterPro" id="IPR058650">
    <property type="entry name" value="Msy1/2-like"/>
</dbReference>
<feature type="region of interest" description="Disordered" evidence="5">
    <location>
        <begin position="1"/>
        <end position="60"/>
    </location>
</feature>
<dbReference type="PROSITE" id="PS50222">
    <property type="entry name" value="EF_HAND_2"/>
    <property type="match status" value="1"/>
</dbReference>
<dbReference type="PANTHER" id="PTHR31323:SF15">
    <property type="entry name" value="MECHANOSENSITIVE ION CHANNEL PROTEIN MSY1"/>
    <property type="match status" value="1"/>
</dbReference>
<keyword evidence="9" id="KW-1185">Reference proteome</keyword>
<evidence type="ECO:0000256" key="5">
    <source>
        <dbReference type="SAM" id="MobiDB-lite"/>
    </source>
</evidence>
<evidence type="ECO:0000256" key="2">
    <source>
        <dbReference type="ARBA" id="ARBA00022692"/>
    </source>
</evidence>
<dbReference type="PANTHER" id="PTHR31323">
    <property type="entry name" value="MECHANOSENSITIVE ION CHANNEL PROTEIN MSY2"/>
    <property type="match status" value="1"/>
</dbReference>
<comment type="caution">
    <text evidence="8">The sequence shown here is derived from an EMBL/GenBank/DDBJ whole genome shotgun (WGS) entry which is preliminary data.</text>
</comment>
<accession>A0A5N5QWH9</accession>
<evidence type="ECO:0000256" key="4">
    <source>
        <dbReference type="ARBA" id="ARBA00023136"/>
    </source>
</evidence>
<feature type="region of interest" description="Disordered" evidence="5">
    <location>
        <begin position="922"/>
        <end position="996"/>
    </location>
</feature>
<feature type="transmembrane region" description="Helical" evidence="6">
    <location>
        <begin position="447"/>
        <end position="468"/>
    </location>
</feature>
<feature type="transmembrane region" description="Helical" evidence="6">
    <location>
        <begin position="525"/>
        <end position="544"/>
    </location>
</feature>
<sequence length="1381" mass="153664">MSRLDTHPDLDRYHSIDLQHPDGPPTHSPPMSHSQPQAMPDPADSYSVHSTAPLAPGFRVDIPPPMPEPAAGNHVRMVEPSTGYFPRYPPAKQDSYADSNHSAGTSAVGSGPGGFVRLKDRDDEKPAKTHHPRNASWDFLSGITKDIEGFDTRNASQAHLQFAEGDIPKNRLVRFYTYLLNLSIVTRWFLYIVPVLGLLWIPAIVQLTSFPNANIWGVVLKWWSIWFSVCWVGWWAALAVAMALPVVLRNTLGVVAVGLRRYIDWLTALQRYIAFYAWSLTQWIAFTQLIVRHEPDNPTESSSSNLDLITKILFGVMLCAAILLGEKFAIQWIAFKFHERSYAERIAQQKIQTACLTTLYKHSSEIPGRSDTLKDGQATNNSAINPKKLLRGVIKGVKGVASTTTTALGNVASEIAGSSVLQPNSPAAMVSTALSSANKTRLLARRIFYSFVQPGASTLVITDIAQYFPDHEMTEIAFAMFDKDGNHDATRDEVEMACLEVHRERLALANSMRDLDSAVGRLDNILMSLYFIIAALVIAVTLEAKLTTLLTGAGSLVLGLSWLIGASASEVLTSIIFLFIKHPYDVGDRVDIDKGSYIVKEMRLLSTIFIDTSRGCLVQAPNASLSTHFISNIRRSSAMSETFAFDVAYDTEFEQIEALRSRMLAFVQAHRRDYQPTFDIVVADIPDQEKMSLKADILYKSNWQQGALKTQRRNKWVCALKASMAELKIFGPTGDPSAKPGPQKYTEIPWEEVKEMERTTMPMPNLPMEPRIPRAEWSFTDQDAMILDRGQDVFDEVDELGPMPQPRPGQDLRQRRATRGPGGMGEAIEMYRSGASTPGGRLTWAIFCVTRAPQQQTLLSSSTMQRKKSQIIVELPNRPLSKHDDNKASAPACNDQKTPKARASISVLSVEIPVKVAPLSKSKVRVEDQNTEPNSDAVDRALKRKRSQSDVVGGGAANSKKTREPERAKSVNKPSMQAQPTKDVVPPPQPKWTPIPTDISYDEIMQRMQLREFLARFQPLTKLAQVHLDILSRFSVPIGRYIPRATLKHVLLALVDLVGADATANLRQGCQTALKHIRNAKGDLAITWDALAALREAGCSGMPNPDQPPSTDLDLGETDDDEEDGGRVTRRTSRMARLSQPAPPPKDNSLDFLLQCGGQFLPILVFLAESALQTPSIRSDIDAGQRTLAIAAHKSYTAKSTEERTRWLNQRQKFSSMLVALEATRAQEKSAIIAKGGKIRRGSPTNAKIKDIKSKRKAAETEHQRTNRKFSVAYNLELRACASRGTYLGSDRLGRQYFALLLAPKTIRSENRWEYWSTFVFCWGMKTDGMQPCWYGFGEPSELRTLVGMLKHDAEHGSTPSNDLIKSLVNYTEFIEDRLKE</sequence>
<dbReference type="Proteomes" id="UP000383932">
    <property type="component" value="Unassembled WGS sequence"/>
</dbReference>
<feature type="region of interest" description="Disordered" evidence="5">
    <location>
        <begin position="801"/>
        <end position="824"/>
    </location>
</feature>
<protein>
    <submittedName>
        <fullName evidence="8">Serine/threonine protein kinase</fullName>
    </submittedName>
</protein>
<proteinExistence type="predicted"/>
<feature type="compositionally biased region" description="Basic and acidic residues" evidence="5">
    <location>
        <begin position="1"/>
        <end position="20"/>
    </location>
</feature>
<feature type="transmembrane region" description="Helical" evidence="6">
    <location>
        <begin position="556"/>
        <end position="580"/>
    </location>
</feature>
<feature type="domain" description="EF-hand" evidence="7">
    <location>
        <begin position="469"/>
        <end position="504"/>
    </location>
</feature>
<dbReference type="InterPro" id="IPR010920">
    <property type="entry name" value="LSM_dom_sf"/>
</dbReference>
<keyword evidence="2 6" id="KW-0812">Transmembrane</keyword>
<feature type="region of interest" description="Disordered" evidence="5">
    <location>
        <begin position="875"/>
        <end position="900"/>
    </location>
</feature>
<evidence type="ECO:0000256" key="1">
    <source>
        <dbReference type="ARBA" id="ARBA00004370"/>
    </source>
</evidence>
<dbReference type="GO" id="GO:0016020">
    <property type="term" value="C:membrane"/>
    <property type="evidence" value="ECO:0007669"/>
    <property type="project" value="UniProtKB-SubCell"/>
</dbReference>
<dbReference type="Pfam" id="PF25886">
    <property type="entry name" value="Msy1"/>
    <property type="match status" value="1"/>
</dbReference>
<keyword evidence="3 6" id="KW-1133">Transmembrane helix</keyword>
<reference evidence="8 9" key="1">
    <citation type="journal article" date="2019" name="Fungal Biol. Biotechnol.">
        <title>Draft genome sequence of fastidious pathogen Ceratobasidium theobromae, which causes vascular-streak dieback in Theobroma cacao.</title>
        <authorList>
            <person name="Ali S.S."/>
            <person name="Asman A."/>
            <person name="Shao J."/>
            <person name="Firmansyah A.P."/>
            <person name="Susilo A.W."/>
            <person name="Rosmana A."/>
            <person name="McMahon P."/>
            <person name="Junaid M."/>
            <person name="Guest D."/>
            <person name="Kheng T.Y."/>
            <person name="Meinhardt L.W."/>
            <person name="Bailey B.A."/>
        </authorList>
    </citation>
    <scope>NUCLEOTIDE SEQUENCE [LARGE SCALE GENOMIC DNA]</scope>
    <source>
        <strain evidence="8 9">CT2</strain>
    </source>
</reference>
<feature type="transmembrane region" description="Helical" evidence="6">
    <location>
        <begin position="178"/>
        <end position="205"/>
    </location>
</feature>
<feature type="transmembrane region" description="Helical" evidence="6">
    <location>
        <begin position="311"/>
        <end position="335"/>
    </location>
</feature>
<evidence type="ECO:0000259" key="7">
    <source>
        <dbReference type="PROSITE" id="PS50222"/>
    </source>
</evidence>
<keyword evidence="8" id="KW-0418">Kinase</keyword>
<evidence type="ECO:0000313" key="9">
    <source>
        <dbReference type="Proteomes" id="UP000383932"/>
    </source>
</evidence>
<feature type="region of interest" description="Disordered" evidence="5">
    <location>
        <begin position="92"/>
        <end position="132"/>
    </location>
</feature>
<dbReference type="InterPro" id="IPR006685">
    <property type="entry name" value="MscS_channel_2nd"/>
</dbReference>
<dbReference type="OrthoDB" id="544685at2759"/>
<dbReference type="GO" id="GO:0005509">
    <property type="term" value="F:calcium ion binding"/>
    <property type="evidence" value="ECO:0007669"/>
    <property type="project" value="InterPro"/>
</dbReference>
<feature type="compositionally biased region" description="Basic and acidic residues" evidence="5">
    <location>
        <begin position="117"/>
        <end position="127"/>
    </location>
</feature>
<evidence type="ECO:0000313" key="8">
    <source>
        <dbReference type="EMBL" id="KAB5596048.1"/>
    </source>
</evidence>
<dbReference type="GO" id="GO:0005262">
    <property type="term" value="F:calcium channel activity"/>
    <property type="evidence" value="ECO:0007669"/>
    <property type="project" value="TreeGrafter"/>
</dbReference>
<keyword evidence="8" id="KW-0723">Serine/threonine-protein kinase</keyword>
<evidence type="ECO:0000256" key="3">
    <source>
        <dbReference type="ARBA" id="ARBA00022989"/>
    </source>
</evidence>
<feature type="transmembrane region" description="Helical" evidence="6">
    <location>
        <begin position="225"/>
        <end position="248"/>
    </location>
</feature>
<dbReference type="Pfam" id="PF00924">
    <property type="entry name" value="MS_channel_2nd"/>
    <property type="match status" value="1"/>
</dbReference>
<dbReference type="GO" id="GO:0004674">
    <property type="term" value="F:protein serine/threonine kinase activity"/>
    <property type="evidence" value="ECO:0007669"/>
    <property type="project" value="UniProtKB-KW"/>
</dbReference>
<comment type="subcellular location">
    <subcellularLocation>
        <location evidence="1">Membrane</location>
    </subcellularLocation>
</comment>
<dbReference type="InterPro" id="IPR002048">
    <property type="entry name" value="EF_hand_dom"/>
</dbReference>
<keyword evidence="4 6" id="KW-0472">Membrane</keyword>
<evidence type="ECO:0000256" key="6">
    <source>
        <dbReference type="SAM" id="Phobius"/>
    </source>
</evidence>
<dbReference type="Gene3D" id="2.30.30.60">
    <property type="match status" value="1"/>
</dbReference>
<dbReference type="InterPro" id="IPR023408">
    <property type="entry name" value="MscS_beta-dom_sf"/>
</dbReference>
<feature type="transmembrane region" description="Helical" evidence="6">
    <location>
        <begin position="269"/>
        <end position="291"/>
    </location>
</feature>
<dbReference type="SUPFAM" id="SSF50182">
    <property type="entry name" value="Sm-like ribonucleoproteins"/>
    <property type="match status" value="1"/>
</dbReference>
<organism evidence="8 9">
    <name type="scientific">Ceratobasidium theobromae</name>
    <dbReference type="NCBI Taxonomy" id="1582974"/>
    <lineage>
        <taxon>Eukaryota</taxon>
        <taxon>Fungi</taxon>
        <taxon>Dikarya</taxon>
        <taxon>Basidiomycota</taxon>
        <taxon>Agaricomycotina</taxon>
        <taxon>Agaricomycetes</taxon>
        <taxon>Cantharellales</taxon>
        <taxon>Ceratobasidiaceae</taxon>
        <taxon>Ceratobasidium</taxon>
    </lineage>
</organism>
<feature type="compositionally biased region" description="Acidic residues" evidence="5">
    <location>
        <begin position="1114"/>
        <end position="1124"/>
    </location>
</feature>
<name>A0A5N5QWH9_9AGAM</name>
<feature type="region of interest" description="Disordered" evidence="5">
    <location>
        <begin position="1098"/>
        <end position="1146"/>
    </location>
</feature>
<keyword evidence="8" id="KW-0808">Transferase</keyword>
<dbReference type="EMBL" id="SSOP01000004">
    <property type="protein sequence ID" value="KAB5596048.1"/>
    <property type="molecule type" value="Genomic_DNA"/>
</dbReference>
<gene>
    <name evidence="8" type="ORF">CTheo_565</name>
</gene>
<dbReference type="GO" id="GO:0006874">
    <property type="term" value="P:intracellular calcium ion homeostasis"/>
    <property type="evidence" value="ECO:0007669"/>
    <property type="project" value="TreeGrafter"/>
</dbReference>